<dbReference type="SMART" id="SM00257">
    <property type="entry name" value="LysM"/>
    <property type="match status" value="1"/>
</dbReference>
<dbReference type="InterPro" id="IPR036779">
    <property type="entry name" value="LysM_dom_sf"/>
</dbReference>
<protein>
    <submittedName>
        <fullName evidence="3">M23 family metallopeptidase</fullName>
    </submittedName>
</protein>
<keyword evidence="1" id="KW-0732">Signal</keyword>
<accession>A0ABR8EHZ2</accession>
<dbReference type="EMBL" id="JACJSK010000020">
    <property type="protein sequence ID" value="MBD2545221.1"/>
    <property type="molecule type" value="Genomic_DNA"/>
</dbReference>
<organism evidence="3 4">
    <name type="scientific">Planktothricoides raciborskii FACHB-1370</name>
    <dbReference type="NCBI Taxonomy" id="2949576"/>
    <lineage>
        <taxon>Bacteria</taxon>
        <taxon>Bacillati</taxon>
        <taxon>Cyanobacteriota</taxon>
        <taxon>Cyanophyceae</taxon>
        <taxon>Oscillatoriophycideae</taxon>
        <taxon>Oscillatoriales</taxon>
        <taxon>Oscillatoriaceae</taxon>
        <taxon>Planktothricoides</taxon>
    </lineage>
</organism>
<keyword evidence="4" id="KW-1185">Reference proteome</keyword>
<dbReference type="Gene3D" id="3.10.350.10">
    <property type="entry name" value="LysM domain"/>
    <property type="match status" value="1"/>
</dbReference>
<dbReference type="PANTHER" id="PTHR21666">
    <property type="entry name" value="PEPTIDASE-RELATED"/>
    <property type="match status" value="1"/>
</dbReference>
<dbReference type="InterPro" id="IPR016047">
    <property type="entry name" value="M23ase_b-sheet_dom"/>
</dbReference>
<evidence type="ECO:0000256" key="1">
    <source>
        <dbReference type="SAM" id="SignalP"/>
    </source>
</evidence>
<evidence type="ECO:0000259" key="2">
    <source>
        <dbReference type="SMART" id="SM00257"/>
    </source>
</evidence>
<dbReference type="InterPro" id="IPR011055">
    <property type="entry name" value="Dup_hybrid_motif"/>
</dbReference>
<dbReference type="PANTHER" id="PTHR21666:SF290">
    <property type="entry name" value="PEPTIDASE M23 DOMAIN PROTEIN"/>
    <property type="match status" value="1"/>
</dbReference>
<dbReference type="Gene3D" id="2.70.70.10">
    <property type="entry name" value="Glucose Permease (Domain IIA)"/>
    <property type="match status" value="1"/>
</dbReference>
<dbReference type="InterPro" id="IPR050570">
    <property type="entry name" value="Cell_wall_metabolism_enzyme"/>
</dbReference>
<evidence type="ECO:0000313" key="3">
    <source>
        <dbReference type="EMBL" id="MBD2545221.1"/>
    </source>
</evidence>
<dbReference type="CDD" id="cd00118">
    <property type="entry name" value="LysM"/>
    <property type="match status" value="1"/>
</dbReference>
<gene>
    <name evidence="3" type="ORF">H6G72_15550</name>
</gene>
<proteinExistence type="predicted"/>
<name>A0ABR8EHZ2_9CYAN</name>
<dbReference type="SUPFAM" id="SSF51261">
    <property type="entry name" value="Duplicated hybrid motif"/>
    <property type="match status" value="1"/>
</dbReference>
<feature type="signal peptide" evidence="1">
    <location>
        <begin position="1"/>
        <end position="25"/>
    </location>
</feature>
<dbReference type="Pfam" id="PF01551">
    <property type="entry name" value="Peptidase_M23"/>
    <property type="match status" value="1"/>
</dbReference>
<feature type="chain" id="PRO_5046697467" evidence="1">
    <location>
        <begin position="26"/>
        <end position="303"/>
    </location>
</feature>
<dbReference type="CDD" id="cd12797">
    <property type="entry name" value="M23_peptidase"/>
    <property type="match status" value="1"/>
</dbReference>
<dbReference type="InterPro" id="IPR018392">
    <property type="entry name" value="LysM"/>
</dbReference>
<dbReference type="SUPFAM" id="SSF54106">
    <property type="entry name" value="LysM domain"/>
    <property type="match status" value="1"/>
</dbReference>
<sequence length="303" mass="32528">MNSPLRLCLLSTVIYLLMPGLNATANQIAQTENRQISQESGCPLPALSRLQKHRIAAGETLETIAAEYNLIPATLMGMNPILQQGNAPVGAEILIPPYNGIRVEVPAGETWQDVAQKYNLRPDVLFEVNGCQANPRVVFVPGVNWSPINSAASASQVVRQGVLGGFPLPGQSVELLGYGWRLRPTSSEVAFHSGVDLQAAVGTPVLTVGDGVVAFADSRGAYGNLVVINHASGKQTRYAHLELMSVQPGQQVKKGQQIGTVGTTGSPDVHEPHLHFEVRSNSDLGWVAEDPQLYLRLANMSDR</sequence>
<reference evidence="3 4" key="1">
    <citation type="journal article" date="2020" name="ISME J.">
        <title>Comparative genomics reveals insights into cyanobacterial evolution and habitat adaptation.</title>
        <authorList>
            <person name="Chen M.Y."/>
            <person name="Teng W.K."/>
            <person name="Zhao L."/>
            <person name="Hu C.X."/>
            <person name="Zhou Y.K."/>
            <person name="Han B.P."/>
            <person name="Song L.R."/>
            <person name="Shu W.S."/>
        </authorList>
    </citation>
    <scope>NUCLEOTIDE SEQUENCE [LARGE SCALE GENOMIC DNA]</scope>
    <source>
        <strain evidence="3 4">FACHB-1370</strain>
    </source>
</reference>
<comment type="caution">
    <text evidence="3">The sequence shown here is derived from an EMBL/GenBank/DDBJ whole genome shotgun (WGS) entry which is preliminary data.</text>
</comment>
<dbReference type="Pfam" id="PF01476">
    <property type="entry name" value="LysM"/>
    <property type="match status" value="1"/>
</dbReference>
<dbReference type="Proteomes" id="UP000641954">
    <property type="component" value="Unassembled WGS sequence"/>
</dbReference>
<evidence type="ECO:0000313" key="4">
    <source>
        <dbReference type="Proteomes" id="UP000641954"/>
    </source>
</evidence>
<feature type="domain" description="LysM" evidence="2">
    <location>
        <begin position="52"/>
        <end position="96"/>
    </location>
</feature>